<keyword evidence="3" id="KW-1185">Reference proteome</keyword>
<feature type="transmembrane region" description="Helical" evidence="1">
    <location>
        <begin position="1000"/>
        <end position="1019"/>
    </location>
</feature>
<reference evidence="2 3" key="1">
    <citation type="submission" date="2016-11" db="EMBL/GenBank/DDBJ databases">
        <authorList>
            <person name="Jaros S."/>
            <person name="Januszkiewicz K."/>
            <person name="Wedrychowicz H."/>
        </authorList>
    </citation>
    <scope>NUCLEOTIDE SEQUENCE [LARGE SCALE GENOMIC DNA]</scope>
    <source>
        <strain evidence="2 3">DSM 21758</strain>
    </source>
</reference>
<dbReference type="AlphaFoldDB" id="A0A1M6D8P3"/>
<feature type="transmembrane region" description="Helical" evidence="1">
    <location>
        <begin position="1071"/>
        <end position="1096"/>
    </location>
</feature>
<dbReference type="RefSeq" id="WP_072985248.1">
    <property type="nucleotide sequence ID" value="NZ_FQZB01000004.1"/>
</dbReference>
<dbReference type="Proteomes" id="UP000184310">
    <property type="component" value="Unassembled WGS sequence"/>
</dbReference>
<proteinExistence type="predicted"/>
<evidence type="ECO:0000313" key="3">
    <source>
        <dbReference type="Proteomes" id="UP000184310"/>
    </source>
</evidence>
<sequence length="1190" mass="133729">MKYVLEQSNEFIDSYKYLQLATAEKKMEALCDNNYNRLFSIGDDGKFYLTYEKSDNDTGWEKVNLNEFIEKSNPHKTISTKTFAIAQDSQNEKFYLSVVVTIDNVDRLYVSKEEIIYAPKWIEVPFDDSSITSNIAINELYMSTLNSKRYIIADITTNDASKILKRYFINIDSTDDSNKWISHSLPGDFQHIYTSSMGRSYKEAVDGIYTIGSIGGVKQLIYTPSYNYFNPNLAPNSIRLALDNNVNFISAIREESTGYTHLFSCGGNALYIYPYKEQKGNAKAYKILEDENLNNIKNLYSYEIDGKKMVWILNQNGDLFYCFSTANDSALTDADNWSSLVPILTNIKYAYAYPNIKNGVSNYFAYGYDSIINVGKESAITSLWTNQKINLTSLNGPSTKFPSYCTRIEVKNENKVPVAKKKVILTATDYCNVYINNRYYSFKDDPISVFTDERGLVKIVQQADSTVSANFNVTINDRDNHSISIDINPQNKQLDKLTSLNTVDKLKGAKNGIGEILVPDGVKDKNIEAVANSMDIFKDMATSLPQDGTVMKEGLLKGVNYLGTSHKGIFVIRVNGDKVRSFSGDEALINLPPKYLNLMTAKGGVVDDIIYNCGEVLNFIKNIPKKVFDIVIHFVNDTWNFILTIGDKIYSFAVKCINEVVACVQAVYNLIKVTIKKIFDYIKFLFAWEDISRVKDVMKKTVFLSVKYLNDNLKTINIEVNDAIEKMVDKISQMADLDVDTELSKKKITDMQNAYIPKENTNVTDMYLTDYFIENYSSSELEENLKSTLSMDDDLKKAFSILCDAALKEKSVITELINDLNDNLFKDSKFLEYDFLTILKKLVAIIAKSTLSSCGNVLTAATDFFELLSTRGLEIMAKPIVIPVLSDILTDIFGIKPFSTLDIICLLPSIGTTFIYKLATNESPFDDESYDIFMSIESFDDLKKVKQLNTSASDSTTEINKILYCVYHIFAGCIGTIETACQGVELLAKEGIIEPIKNKFFIGITLILNILDVVIMGVGLKIFCPIKDEGVAYSVTLAISIILVVVKSAIDFGDITFKFKKFGDNKVLKEIYNVIKAIATLIEGMCQIGLIIYYLIKRVGKEINDDSAGLLISNCCSIILCDIKTIMDISYDYAKDVYLKGGIEAIRVICAVGYSSVQIALGINGAHVIDVESKSRKFPKFVNLIPDFSL</sequence>
<dbReference type="EMBL" id="FQZB01000004">
    <property type="protein sequence ID" value="SHI69539.1"/>
    <property type="molecule type" value="Genomic_DNA"/>
</dbReference>
<feature type="transmembrane region" description="Helical" evidence="1">
    <location>
        <begin position="1031"/>
        <end position="1050"/>
    </location>
</feature>
<name>A0A1M6D8P3_9CLOT</name>
<dbReference type="OrthoDB" id="2482758at2"/>
<evidence type="ECO:0000313" key="2">
    <source>
        <dbReference type="EMBL" id="SHI69539.1"/>
    </source>
</evidence>
<gene>
    <name evidence="2" type="ORF">SAMN02745163_00661</name>
</gene>
<evidence type="ECO:0000256" key="1">
    <source>
        <dbReference type="SAM" id="Phobius"/>
    </source>
</evidence>
<accession>A0A1M6D8P3</accession>
<keyword evidence="1" id="KW-0472">Membrane</keyword>
<protein>
    <submittedName>
        <fullName evidence="2">Uncharacterized protein</fullName>
    </submittedName>
</protein>
<keyword evidence="1" id="KW-1133">Transmembrane helix</keyword>
<keyword evidence="1" id="KW-0812">Transmembrane</keyword>
<organism evidence="2 3">
    <name type="scientific">Clostridium cavendishii DSM 21758</name>
    <dbReference type="NCBI Taxonomy" id="1121302"/>
    <lineage>
        <taxon>Bacteria</taxon>
        <taxon>Bacillati</taxon>
        <taxon>Bacillota</taxon>
        <taxon>Clostridia</taxon>
        <taxon>Eubacteriales</taxon>
        <taxon>Clostridiaceae</taxon>
        <taxon>Clostridium</taxon>
    </lineage>
</organism>